<dbReference type="Gene3D" id="3.40.50.1980">
    <property type="entry name" value="Nitrogenase molybdenum iron protein domain"/>
    <property type="match status" value="2"/>
</dbReference>
<evidence type="ECO:0000313" key="7">
    <source>
        <dbReference type="EMBL" id="MET3791363.1"/>
    </source>
</evidence>
<keyword evidence="5" id="KW-0732">Signal</keyword>
<organism evidence="7 8">
    <name type="scientific">Aquamicrobium terrae</name>
    <dbReference type="NCBI Taxonomy" id="1324945"/>
    <lineage>
        <taxon>Bacteria</taxon>
        <taxon>Pseudomonadati</taxon>
        <taxon>Pseudomonadota</taxon>
        <taxon>Alphaproteobacteria</taxon>
        <taxon>Hyphomicrobiales</taxon>
        <taxon>Phyllobacteriaceae</taxon>
        <taxon>Aquamicrobium</taxon>
    </lineage>
</organism>
<keyword evidence="4" id="KW-0410">Iron transport</keyword>
<name>A0ABV2N0F3_9HYPH</name>
<dbReference type="SUPFAM" id="SSF53807">
    <property type="entry name" value="Helical backbone' metal receptor"/>
    <property type="match status" value="1"/>
</dbReference>
<keyword evidence="8" id="KW-1185">Reference proteome</keyword>
<evidence type="ECO:0000259" key="6">
    <source>
        <dbReference type="PROSITE" id="PS50983"/>
    </source>
</evidence>
<accession>A0ABV2N0F3</accession>
<evidence type="ECO:0000256" key="1">
    <source>
        <dbReference type="ARBA" id="ARBA00004196"/>
    </source>
</evidence>
<proteinExistence type="inferred from homology"/>
<keyword evidence="3" id="KW-0813">Transport</keyword>
<dbReference type="EMBL" id="JBEPML010000004">
    <property type="protein sequence ID" value="MET3791363.1"/>
    <property type="molecule type" value="Genomic_DNA"/>
</dbReference>
<feature type="domain" description="Fe/B12 periplasmic-binding" evidence="6">
    <location>
        <begin position="18"/>
        <end position="279"/>
    </location>
</feature>
<dbReference type="PROSITE" id="PS50983">
    <property type="entry name" value="FE_B12_PBP"/>
    <property type="match status" value="1"/>
</dbReference>
<dbReference type="Proteomes" id="UP001549076">
    <property type="component" value="Unassembled WGS sequence"/>
</dbReference>
<dbReference type="InterPro" id="IPR051313">
    <property type="entry name" value="Bact_iron-sidero_bind"/>
</dbReference>
<dbReference type="CDD" id="cd01140">
    <property type="entry name" value="FatB"/>
    <property type="match status" value="1"/>
</dbReference>
<dbReference type="RefSeq" id="WP_354193694.1">
    <property type="nucleotide sequence ID" value="NZ_JBEPML010000004.1"/>
</dbReference>
<gene>
    <name evidence="7" type="ORF">ABID37_001571</name>
</gene>
<comment type="subcellular location">
    <subcellularLocation>
        <location evidence="1">Cell envelope</location>
    </subcellularLocation>
</comment>
<dbReference type="PANTHER" id="PTHR30532">
    <property type="entry name" value="IRON III DICITRATE-BINDING PERIPLASMIC PROTEIN"/>
    <property type="match status" value="1"/>
</dbReference>
<evidence type="ECO:0000256" key="2">
    <source>
        <dbReference type="ARBA" id="ARBA00008814"/>
    </source>
</evidence>
<sequence length="279" mass="29740">MVIKHAQGETVLDAPPRKVLVLDVNALDIMDALGAEPVGVPGSHLPGYLSKYNSDSYLKAGTLFEPDYEAINAAEPDLVVVGGRSRAKFGDLSEIAPTVDLTANTEPYTDGIKQNITLLGEIFGKKDRAAEMIATLDAKLDALKSPARKAGTALILVTNAGKVGAYGPGSRVGWLHKEVGFATVEESIDDRFDGGDVVSFEYILEKDPDWLFVIDRDAGVGNAGHNARATLDNDLIARTRAAKNGHIVYLDPQAAYIASAGYTSVSKLIDEVQDAVSKQ</sequence>
<evidence type="ECO:0000256" key="3">
    <source>
        <dbReference type="ARBA" id="ARBA00022448"/>
    </source>
</evidence>
<keyword evidence="4" id="KW-0408">Iron</keyword>
<evidence type="ECO:0000313" key="8">
    <source>
        <dbReference type="Proteomes" id="UP001549076"/>
    </source>
</evidence>
<reference evidence="7 8" key="1">
    <citation type="submission" date="2024-06" db="EMBL/GenBank/DDBJ databases">
        <title>Genomic Encyclopedia of Type Strains, Phase IV (KMG-IV): sequencing the most valuable type-strain genomes for metagenomic binning, comparative biology and taxonomic classification.</title>
        <authorList>
            <person name="Goeker M."/>
        </authorList>
    </citation>
    <scope>NUCLEOTIDE SEQUENCE [LARGE SCALE GENOMIC DNA]</scope>
    <source>
        <strain evidence="7 8">DSM 27865</strain>
    </source>
</reference>
<keyword evidence="4" id="KW-0406">Ion transport</keyword>
<protein>
    <submittedName>
        <fullName evidence="7">Iron complex transport system substrate-binding protein</fullName>
    </submittedName>
</protein>
<dbReference type="InterPro" id="IPR033870">
    <property type="entry name" value="FatB"/>
</dbReference>
<dbReference type="PANTHER" id="PTHR30532:SF28">
    <property type="entry name" value="PETROBACTIN-BINDING PROTEIN YCLQ"/>
    <property type="match status" value="1"/>
</dbReference>
<dbReference type="InterPro" id="IPR002491">
    <property type="entry name" value="ABC_transptr_periplasmic_BD"/>
</dbReference>
<comment type="caution">
    <text evidence="7">The sequence shown here is derived from an EMBL/GenBank/DDBJ whole genome shotgun (WGS) entry which is preliminary data.</text>
</comment>
<evidence type="ECO:0000256" key="4">
    <source>
        <dbReference type="ARBA" id="ARBA00022496"/>
    </source>
</evidence>
<evidence type="ECO:0000256" key="5">
    <source>
        <dbReference type="ARBA" id="ARBA00022729"/>
    </source>
</evidence>
<comment type="similarity">
    <text evidence="2">Belongs to the bacterial solute-binding protein 8 family.</text>
</comment>
<dbReference type="Pfam" id="PF01497">
    <property type="entry name" value="Peripla_BP_2"/>
    <property type="match status" value="1"/>
</dbReference>